<dbReference type="AlphaFoldDB" id="A0A344UP33"/>
<reference evidence="3 4" key="1">
    <citation type="submission" date="2018-05" db="EMBL/GenBank/DDBJ databases">
        <title>Genome sequencing, assembly and analysis of the novel insecticidal bacterium, Chromobacterium phragmitis.</title>
        <authorList>
            <person name="Sparks M.E."/>
            <person name="Blackburn M.B."/>
            <person name="Gundersen-Rindal D.E."/>
        </authorList>
    </citation>
    <scope>NUCLEOTIDE SEQUENCE [LARGE SCALE GENOMIC DNA]</scope>
    <source>
        <strain evidence="3">IIBBL 274-1</strain>
    </source>
</reference>
<dbReference type="EMBL" id="CP029554">
    <property type="protein sequence ID" value="AXE37031.1"/>
    <property type="molecule type" value="Genomic_DNA"/>
</dbReference>
<sequence length="304" mass="33598">MSLIPFGLKDGVLVEVGEVSQGLACGCICPACRGPLVARHGQINIHHFAHHSRASCTEAMGQAMLLAIVEALQVPACKLRLPGPEPRVLILEAVTLPVTTVPGGAAVQVWYRQHPLQLLVEWDLAAGTATRSQWRTQCVPSIALNLTTFIREIQHGQRKQIRKRDVQFWLQTEGHKSWIYRTPRPVSETPFPDGPQDEHRAVAMPSPVALARPRPTTPPAIIPRPRSQTPPSQEEIRGALMAQLAHRTPRAPVDVDLFIFRIETAIRLGVLADAGRRYLFKSNLLPGDDIWVGQVLIRLGYGVE</sequence>
<evidence type="ECO:0000313" key="4">
    <source>
        <dbReference type="Proteomes" id="UP000252038"/>
    </source>
</evidence>
<evidence type="ECO:0000259" key="2">
    <source>
        <dbReference type="Pfam" id="PF25164"/>
    </source>
</evidence>
<feature type="domain" description="Competence protein CoiA-like N-terminal" evidence="2">
    <location>
        <begin position="28"/>
        <end position="57"/>
    </location>
</feature>
<protein>
    <recommendedName>
        <fullName evidence="2">Competence protein CoiA-like N-terminal domain-containing protein</fullName>
    </recommendedName>
</protein>
<dbReference type="RefSeq" id="WP_114074506.1">
    <property type="nucleotide sequence ID" value="NZ_CP029554.1"/>
</dbReference>
<accession>A0A344UP33</accession>
<dbReference type="InterPro" id="IPR057253">
    <property type="entry name" value="CoiA-like_N"/>
</dbReference>
<gene>
    <name evidence="3" type="ORF">DK843_14845</name>
</gene>
<name>A0A344UP33_9NEIS</name>
<feature type="region of interest" description="Disordered" evidence="1">
    <location>
        <begin position="209"/>
        <end position="232"/>
    </location>
</feature>
<organism evidence="3 4">
    <name type="scientific">Chromobacterium phragmitis</name>
    <dbReference type="NCBI Taxonomy" id="2202141"/>
    <lineage>
        <taxon>Bacteria</taxon>
        <taxon>Pseudomonadati</taxon>
        <taxon>Pseudomonadota</taxon>
        <taxon>Betaproteobacteria</taxon>
        <taxon>Neisseriales</taxon>
        <taxon>Chromobacteriaceae</taxon>
        <taxon>Chromobacterium</taxon>
    </lineage>
</organism>
<proteinExistence type="predicted"/>
<evidence type="ECO:0000313" key="3">
    <source>
        <dbReference type="EMBL" id="AXE37031.1"/>
    </source>
</evidence>
<dbReference type="Pfam" id="PF25164">
    <property type="entry name" value="CoiA_N"/>
    <property type="match status" value="1"/>
</dbReference>
<dbReference type="KEGG" id="chrb:DK843_14845"/>
<dbReference type="Proteomes" id="UP000252038">
    <property type="component" value="Chromosome"/>
</dbReference>
<evidence type="ECO:0000256" key="1">
    <source>
        <dbReference type="SAM" id="MobiDB-lite"/>
    </source>
</evidence>